<keyword evidence="1" id="KW-1133">Transmembrane helix</keyword>
<dbReference type="RefSeq" id="WP_387961599.1">
    <property type="nucleotide sequence ID" value="NZ_JBHSGP010000008.1"/>
</dbReference>
<accession>A0ABV9N0F5</accession>
<keyword evidence="3" id="KW-1185">Reference proteome</keyword>
<name>A0ABV9N0F5_9FLAO</name>
<evidence type="ECO:0008006" key="4">
    <source>
        <dbReference type="Google" id="ProtNLM"/>
    </source>
</evidence>
<gene>
    <name evidence="2" type="ORF">ACFO5O_05220</name>
</gene>
<dbReference type="PANTHER" id="PTHR36974:SF1">
    <property type="entry name" value="DOXX FAMILY MEMBRANE PROTEIN"/>
    <property type="match status" value="1"/>
</dbReference>
<proteinExistence type="predicted"/>
<keyword evidence="1" id="KW-0812">Transmembrane</keyword>
<dbReference type="EMBL" id="JBHSGP010000008">
    <property type="protein sequence ID" value="MFC4721707.1"/>
    <property type="molecule type" value="Genomic_DNA"/>
</dbReference>
<comment type="caution">
    <text evidence="2">The sequence shown here is derived from an EMBL/GenBank/DDBJ whole genome shotgun (WGS) entry which is preliminary data.</text>
</comment>
<dbReference type="PANTHER" id="PTHR36974">
    <property type="entry name" value="MEMBRANE PROTEIN-RELATED"/>
    <property type="match status" value="1"/>
</dbReference>
<evidence type="ECO:0000313" key="3">
    <source>
        <dbReference type="Proteomes" id="UP001595953"/>
    </source>
</evidence>
<keyword evidence="1" id="KW-0472">Membrane</keyword>
<dbReference type="Proteomes" id="UP001595953">
    <property type="component" value="Unassembled WGS sequence"/>
</dbReference>
<reference evidence="3" key="1">
    <citation type="journal article" date="2019" name="Int. J. Syst. Evol. Microbiol.">
        <title>The Global Catalogue of Microorganisms (GCM) 10K type strain sequencing project: providing services to taxonomists for standard genome sequencing and annotation.</title>
        <authorList>
            <consortium name="The Broad Institute Genomics Platform"/>
            <consortium name="The Broad Institute Genome Sequencing Center for Infectious Disease"/>
            <person name="Wu L."/>
            <person name="Ma J."/>
        </authorList>
    </citation>
    <scope>NUCLEOTIDE SEQUENCE [LARGE SCALE GENOMIC DNA]</scope>
    <source>
        <strain evidence="3">CCUG 63682</strain>
    </source>
</reference>
<evidence type="ECO:0000313" key="2">
    <source>
        <dbReference type="EMBL" id="MFC4721707.1"/>
    </source>
</evidence>
<protein>
    <recommendedName>
        <fullName evidence="4">DoxX-like family protein</fullName>
    </recommendedName>
</protein>
<evidence type="ECO:0000256" key="1">
    <source>
        <dbReference type="SAM" id="Phobius"/>
    </source>
</evidence>
<feature type="transmembrane region" description="Helical" evidence="1">
    <location>
        <begin position="29"/>
        <end position="49"/>
    </location>
</feature>
<sequence>MKPLIVLLAASLLIFIALKLIKGTKKHSQSARIGMSVMLIFTALGHFLYTDGMAMMIPDGIPYKIELVYITGVLEIFGAIGLQIPAFRKVTAWLLIIFFILMLPANINASIQHLNYQTGIFDGHGLDYLWFRIPLQLLFIGWVYCSAIKK</sequence>
<feature type="transmembrane region" description="Helical" evidence="1">
    <location>
        <begin position="129"/>
        <end position="148"/>
    </location>
</feature>
<feature type="transmembrane region" description="Helical" evidence="1">
    <location>
        <begin position="90"/>
        <end position="109"/>
    </location>
</feature>
<organism evidence="2 3">
    <name type="scientific">Geojedonia litorea</name>
    <dbReference type="NCBI Taxonomy" id="1268269"/>
    <lineage>
        <taxon>Bacteria</taxon>
        <taxon>Pseudomonadati</taxon>
        <taxon>Bacteroidota</taxon>
        <taxon>Flavobacteriia</taxon>
        <taxon>Flavobacteriales</taxon>
        <taxon>Flavobacteriaceae</taxon>
        <taxon>Geojedonia</taxon>
    </lineage>
</organism>